<dbReference type="RefSeq" id="WP_046137325.1">
    <property type="nucleotide sequence ID" value="NZ_FQVC01000001.1"/>
</dbReference>
<dbReference type="Pfam" id="PF00561">
    <property type="entry name" value="Abhydrolase_1"/>
    <property type="match status" value="1"/>
</dbReference>
<reference evidence="3 5" key="1">
    <citation type="submission" date="2015-03" db="EMBL/GenBank/DDBJ databases">
        <authorList>
            <person name="Hassan Y.I."/>
            <person name="Lepp D."/>
            <person name="Zhou T."/>
        </authorList>
    </citation>
    <scope>NUCLEOTIDE SEQUENCE [LARGE SCALE GENOMIC DNA]</scope>
    <source>
        <strain evidence="3 5">DSM 17137</strain>
    </source>
</reference>
<organism evidence="3 5">
    <name type="scientific">Devosia limi DSM 17137</name>
    <dbReference type="NCBI Taxonomy" id="1121477"/>
    <lineage>
        <taxon>Bacteria</taxon>
        <taxon>Pseudomonadati</taxon>
        <taxon>Pseudomonadota</taxon>
        <taxon>Alphaproteobacteria</taxon>
        <taxon>Hyphomicrobiales</taxon>
        <taxon>Devosiaceae</taxon>
        <taxon>Devosia</taxon>
    </lineage>
</organism>
<dbReference type="Proteomes" id="UP000184533">
    <property type="component" value="Unassembled WGS sequence"/>
</dbReference>
<reference evidence="4 6" key="2">
    <citation type="submission" date="2016-11" db="EMBL/GenBank/DDBJ databases">
        <authorList>
            <person name="Jaros S."/>
            <person name="Januszkiewicz K."/>
            <person name="Wedrychowicz H."/>
        </authorList>
    </citation>
    <scope>NUCLEOTIDE SEQUENCE [LARGE SCALE GENOMIC DNA]</scope>
    <source>
        <strain evidence="4 6">DSM 17137</strain>
    </source>
</reference>
<evidence type="ECO:0000259" key="2">
    <source>
        <dbReference type="Pfam" id="PF00561"/>
    </source>
</evidence>
<dbReference type="Gene3D" id="3.40.50.1820">
    <property type="entry name" value="alpha/beta hydrolase"/>
    <property type="match status" value="1"/>
</dbReference>
<dbReference type="SUPFAM" id="SSF53474">
    <property type="entry name" value="alpha/beta-Hydrolases"/>
    <property type="match status" value="1"/>
</dbReference>
<proteinExistence type="predicted"/>
<dbReference type="PANTHER" id="PTHR43798:SF31">
    <property type="entry name" value="AB HYDROLASE SUPERFAMILY PROTEIN YCLE"/>
    <property type="match status" value="1"/>
</dbReference>
<dbReference type="EMBL" id="FQVC01000001">
    <property type="protein sequence ID" value="SHE52462.1"/>
    <property type="molecule type" value="Genomic_DNA"/>
</dbReference>
<dbReference type="InterPro" id="IPR029058">
    <property type="entry name" value="AB_hydrolase_fold"/>
</dbReference>
<keyword evidence="1" id="KW-0378">Hydrolase</keyword>
<sequence>MDGKHIEAGGLRIFYRDEGQGQPLVLLHGGLTTSNSWKGQIEKLAERYRVLAPDTRGHGGTDNPAGELSYPQMADDVVAFCAALGIERPLIVGYSDGGQSALEIGLRHPGFARALVMGGTVSAPVESYLAGLRSWGFTRPGEADLVVMEQAFGGFFEVIKASHSAVYGPDYWRDYLKQISTLWLGLPSYSAEQLATITDPALVIMGDRDELGGVDAAARLFKGIGRGELSIIANADHSAVNTGLFWDAVGEFLARQV</sequence>
<evidence type="ECO:0000313" key="5">
    <source>
        <dbReference type="Proteomes" id="UP000033608"/>
    </source>
</evidence>
<protein>
    <submittedName>
        <fullName evidence="4">Pimeloyl-ACP methyl ester carboxylesterase</fullName>
    </submittedName>
</protein>
<dbReference type="PRINTS" id="PR00111">
    <property type="entry name" value="ABHYDROLASE"/>
</dbReference>
<name>A0A0F5L0Q2_9HYPH</name>
<evidence type="ECO:0000313" key="4">
    <source>
        <dbReference type="EMBL" id="SHE52462.1"/>
    </source>
</evidence>
<dbReference type="InterPro" id="IPR000073">
    <property type="entry name" value="AB_hydrolase_1"/>
</dbReference>
<dbReference type="GO" id="GO:0016020">
    <property type="term" value="C:membrane"/>
    <property type="evidence" value="ECO:0007669"/>
    <property type="project" value="TreeGrafter"/>
</dbReference>
<dbReference type="AlphaFoldDB" id="A0A0F5L0Q2"/>
<dbReference type="Proteomes" id="UP000033608">
    <property type="component" value="Unassembled WGS sequence"/>
</dbReference>
<dbReference type="OrthoDB" id="9808398at2"/>
<dbReference type="EMBL" id="LAJF01000158">
    <property type="protein sequence ID" value="KKB75775.1"/>
    <property type="molecule type" value="Genomic_DNA"/>
</dbReference>
<dbReference type="PANTHER" id="PTHR43798">
    <property type="entry name" value="MONOACYLGLYCEROL LIPASE"/>
    <property type="match status" value="1"/>
</dbReference>
<dbReference type="PATRIC" id="fig|1121477.3.peg.1056"/>
<feature type="domain" description="AB hydrolase-1" evidence="2">
    <location>
        <begin position="23"/>
        <end position="147"/>
    </location>
</feature>
<evidence type="ECO:0000313" key="3">
    <source>
        <dbReference type="EMBL" id="KKB75775.1"/>
    </source>
</evidence>
<gene>
    <name evidence="4" type="ORF">SAMN02745223_00632</name>
    <name evidence="3" type="ORF">VW29_21365</name>
</gene>
<dbReference type="GO" id="GO:0016787">
    <property type="term" value="F:hydrolase activity"/>
    <property type="evidence" value="ECO:0007669"/>
    <property type="project" value="UniProtKB-KW"/>
</dbReference>
<accession>A0A0F5L0Q2</accession>
<evidence type="ECO:0000313" key="6">
    <source>
        <dbReference type="Proteomes" id="UP000184533"/>
    </source>
</evidence>
<dbReference type="InterPro" id="IPR050266">
    <property type="entry name" value="AB_hydrolase_sf"/>
</dbReference>
<dbReference type="STRING" id="1121477.SAMN02745223_00632"/>
<keyword evidence="5" id="KW-1185">Reference proteome</keyword>
<evidence type="ECO:0000256" key="1">
    <source>
        <dbReference type="ARBA" id="ARBA00022801"/>
    </source>
</evidence>